<dbReference type="GeneTree" id="ENSGT00950000183124"/>
<evidence type="ECO:0000256" key="4">
    <source>
        <dbReference type="ARBA" id="ARBA00022525"/>
    </source>
</evidence>
<dbReference type="PRINTS" id="PR01934">
    <property type="entry name" value="INTRLEUKIN19"/>
</dbReference>
<dbReference type="SMR" id="G1T727"/>
<keyword evidence="6" id="KW-1015">Disulfide bond</keyword>
<dbReference type="FunCoup" id="G1T727">
    <property type="interactions" value="2"/>
</dbReference>
<dbReference type="InterPro" id="IPR020443">
    <property type="entry name" value="IL-10/19/20/24/26"/>
</dbReference>
<evidence type="ECO:0000256" key="5">
    <source>
        <dbReference type="ARBA" id="ARBA00022729"/>
    </source>
</evidence>
<dbReference type="Pfam" id="PF00726">
    <property type="entry name" value="IL10"/>
    <property type="match status" value="1"/>
</dbReference>
<reference evidence="9" key="2">
    <citation type="submission" date="2025-08" db="UniProtKB">
        <authorList>
            <consortium name="Ensembl"/>
        </authorList>
    </citation>
    <scope>IDENTIFICATION</scope>
    <source>
        <strain evidence="9">Thorbecke</strain>
    </source>
</reference>
<dbReference type="Gene3D" id="1.20.1250.10">
    <property type="match status" value="1"/>
</dbReference>
<dbReference type="Bgee" id="ENSOCUG00000014272">
    <property type="expression patterns" value="Expressed in skeletal muscle tissue and 2 other cell types or tissues"/>
</dbReference>
<dbReference type="InterPro" id="IPR009079">
    <property type="entry name" value="4_helix_cytokine-like_core"/>
</dbReference>
<protein>
    <recommendedName>
        <fullName evidence="7">Interleukin family protein</fullName>
    </recommendedName>
</protein>
<evidence type="ECO:0000256" key="3">
    <source>
        <dbReference type="ARBA" id="ARBA00022514"/>
    </source>
</evidence>
<comment type="subcellular location">
    <subcellularLocation>
        <location evidence="1 7">Secreted</location>
    </subcellularLocation>
</comment>
<feature type="compositionally biased region" description="Basic residues" evidence="8">
    <location>
        <begin position="1"/>
        <end position="11"/>
    </location>
</feature>
<accession>G1T727</accession>
<name>G1T727_RABIT</name>
<proteinExistence type="inferred from homology"/>
<feature type="disulfide bond" evidence="6">
    <location>
        <begin position="84"/>
        <end position="177"/>
    </location>
</feature>
<dbReference type="PANTHER" id="PTHR48482">
    <property type="entry name" value="INTERLEUKIN-19-RELATED"/>
    <property type="match status" value="1"/>
</dbReference>
<dbReference type="OrthoDB" id="9938154at2759"/>
<dbReference type="SUPFAM" id="SSF47266">
    <property type="entry name" value="4-helical cytokines"/>
    <property type="match status" value="1"/>
</dbReference>
<evidence type="ECO:0000256" key="2">
    <source>
        <dbReference type="ARBA" id="ARBA00008813"/>
    </source>
</evidence>
<dbReference type="EMBL" id="AAGW02025412">
    <property type="status" value="NOT_ANNOTATED_CDS"/>
    <property type="molecule type" value="Genomic_DNA"/>
</dbReference>
<evidence type="ECO:0000256" key="7">
    <source>
        <dbReference type="RuleBase" id="RU368043"/>
    </source>
</evidence>
<dbReference type="eggNOG" id="ENOG502SRCR">
    <property type="taxonomic scope" value="Eukaryota"/>
</dbReference>
<dbReference type="InterPro" id="IPR020423">
    <property type="entry name" value="IL-10_CS"/>
</dbReference>
<dbReference type="PROSITE" id="PS00520">
    <property type="entry name" value="INTERLEUKIN_10"/>
    <property type="match status" value="1"/>
</dbReference>
<evidence type="ECO:0000313" key="9">
    <source>
        <dbReference type="Ensembl" id="ENSOCUP00000012271.3"/>
    </source>
</evidence>
<evidence type="ECO:0000256" key="1">
    <source>
        <dbReference type="ARBA" id="ARBA00004613"/>
    </source>
</evidence>
<organism evidence="9 10">
    <name type="scientific">Oryctolagus cuniculus</name>
    <name type="common">Rabbit</name>
    <dbReference type="NCBI Taxonomy" id="9986"/>
    <lineage>
        <taxon>Eukaryota</taxon>
        <taxon>Metazoa</taxon>
        <taxon>Chordata</taxon>
        <taxon>Craniata</taxon>
        <taxon>Vertebrata</taxon>
        <taxon>Euteleostomi</taxon>
        <taxon>Mammalia</taxon>
        <taxon>Eutheria</taxon>
        <taxon>Euarchontoglires</taxon>
        <taxon>Glires</taxon>
        <taxon>Lagomorpha</taxon>
        <taxon>Leporidae</taxon>
        <taxon>Oryctolagus</taxon>
    </lineage>
</organism>
<dbReference type="STRING" id="9986.ENSOCUP00000012271"/>
<keyword evidence="10" id="KW-1185">Reference proteome</keyword>
<dbReference type="GO" id="GO:0005125">
    <property type="term" value="F:cytokine activity"/>
    <property type="evidence" value="ECO:0007669"/>
    <property type="project" value="UniProtKB-UniRule"/>
</dbReference>
<keyword evidence="3 7" id="KW-0202">Cytokine</keyword>
<dbReference type="Ensembl" id="ENSOCUT00000014275.3">
    <property type="protein sequence ID" value="ENSOCUP00000012271.3"/>
    <property type="gene ID" value="ENSOCUG00000014272.3"/>
</dbReference>
<comment type="function">
    <text evidence="7">Immune regulatory cytokine.</text>
</comment>
<dbReference type="HOGENOM" id="CLU_098690_0_0_1"/>
<gene>
    <name evidence="9" type="primary">IL19</name>
</gene>
<dbReference type="AlphaFoldDB" id="G1T727"/>
<evidence type="ECO:0000256" key="6">
    <source>
        <dbReference type="PIRSR" id="PIRSR620443-51"/>
    </source>
</evidence>
<dbReference type="InterPro" id="IPR020421">
    <property type="entry name" value="IL-19"/>
</dbReference>
<reference evidence="9" key="3">
    <citation type="submission" date="2025-09" db="UniProtKB">
        <authorList>
            <consortium name="Ensembl"/>
        </authorList>
    </citation>
    <scope>IDENTIFICATION</scope>
    <source>
        <strain evidence="9">Thorbecke</strain>
    </source>
</reference>
<comment type="similarity">
    <text evidence="2 7">Belongs to the IL-10 family.</text>
</comment>
<keyword evidence="4 7" id="KW-0964">Secreted</keyword>
<feature type="disulfide bond" evidence="6">
    <location>
        <begin position="132"/>
        <end position="185"/>
    </location>
</feature>
<dbReference type="Proteomes" id="UP000001811">
    <property type="component" value="Chromosome 16"/>
</dbReference>
<dbReference type="PaxDb" id="9986-ENSOCUP00000012271"/>
<keyword evidence="5" id="KW-0732">Signal</keyword>
<reference evidence="9 10" key="1">
    <citation type="journal article" date="2011" name="Nature">
        <title>A high-resolution map of human evolutionary constraint using 29 mammals.</title>
        <authorList>
            <person name="Lindblad-Toh K."/>
            <person name="Garber M."/>
            <person name="Zuk O."/>
            <person name="Lin M.F."/>
            <person name="Parker B.J."/>
            <person name="Washietl S."/>
            <person name="Kheradpour P."/>
            <person name="Ernst J."/>
            <person name="Jordan G."/>
            <person name="Mauceli E."/>
            <person name="Ward L.D."/>
            <person name="Lowe C.B."/>
            <person name="Holloway A.K."/>
            <person name="Clamp M."/>
            <person name="Gnerre S."/>
            <person name="Alfoldi J."/>
            <person name="Beal K."/>
            <person name="Chang J."/>
            <person name="Clawson H."/>
            <person name="Cuff J."/>
            <person name="Di Palma F."/>
            <person name="Fitzgerald S."/>
            <person name="Flicek P."/>
            <person name="Guttman M."/>
            <person name="Hubisz M.J."/>
            <person name="Jaffe D.B."/>
            <person name="Jungreis I."/>
            <person name="Kent W.J."/>
            <person name="Kostka D."/>
            <person name="Lara M."/>
            <person name="Martins A.L."/>
            <person name="Massingham T."/>
            <person name="Moltke I."/>
            <person name="Raney B.J."/>
            <person name="Rasmussen M.D."/>
            <person name="Robinson J."/>
            <person name="Stark A."/>
            <person name="Vilella A.J."/>
            <person name="Wen J."/>
            <person name="Xie X."/>
            <person name="Zody M.C."/>
            <person name="Baldwin J."/>
            <person name="Bloom T."/>
            <person name="Chin C.W."/>
            <person name="Heiman D."/>
            <person name="Nicol R."/>
            <person name="Nusbaum C."/>
            <person name="Young S."/>
            <person name="Wilkinson J."/>
            <person name="Worley K.C."/>
            <person name="Kovar C.L."/>
            <person name="Muzny D.M."/>
            <person name="Gibbs R.A."/>
            <person name="Cree A."/>
            <person name="Dihn H.H."/>
            <person name="Fowler G."/>
            <person name="Jhangiani S."/>
            <person name="Joshi V."/>
            <person name="Lee S."/>
            <person name="Lewis L.R."/>
            <person name="Nazareth L.V."/>
            <person name="Okwuonu G."/>
            <person name="Santibanez J."/>
            <person name="Warren W.C."/>
            <person name="Mardis E.R."/>
            <person name="Weinstock G.M."/>
            <person name="Wilson R.K."/>
            <person name="Delehaunty K."/>
            <person name="Dooling D."/>
            <person name="Fronik C."/>
            <person name="Fulton L."/>
            <person name="Fulton B."/>
            <person name="Graves T."/>
            <person name="Minx P."/>
            <person name="Sodergren E."/>
            <person name="Birney E."/>
            <person name="Margulies E.H."/>
            <person name="Herrero J."/>
            <person name="Green E.D."/>
            <person name="Haussler D."/>
            <person name="Siepel A."/>
            <person name="Goldman N."/>
            <person name="Pollard K.S."/>
            <person name="Pedersen J.S."/>
            <person name="Lander E.S."/>
            <person name="Kellis M."/>
        </authorList>
    </citation>
    <scope>NUCLEOTIDE SEQUENCE [LARGE SCALE GENOMIC DNA]</scope>
    <source>
        <strain evidence="9 10">Thorbecke inbred</strain>
    </source>
</reference>
<sequence>MGKSRATRRGKQLPGAARAEARAEADRPPPSGCESCSPEAASFTGWAADVHPCVQDMKVQGVPLWLLGITFVLCSGHLRGLRRCPISMDMRHLQESFQDIQRAIQANDTFQNITILSALDSLQGIKPLDVCCVTRSLLAFYMDRVFKDHQEPDPHILRRISSIANSFLYMQKTVQQCQVQGRCHCREEATNVTQIIHNNYNQLEARVAAVKSLGELNVFLAWISENYQDGSAA</sequence>
<evidence type="ECO:0000313" key="10">
    <source>
        <dbReference type="Proteomes" id="UP000001811"/>
    </source>
</evidence>
<feature type="region of interest" description="Disordered" evidence="8">
    <location>
        <begin position="1"/>
        <end position="33"/>
    </location>
</feature>
<dbReference type="PANTHER" id="PTHR48482:SF3">
    <property type="entry name" value="INTERLEUKIN-19"/>
    <property type="match status" value="1"/>
</dbReference>
<dbReference type="GO" id="GO:0005615">
    <property type="term" value="C:extracellular space"/>
    <property type="evidence" value="ECO:0007669"/>
    <property type="project" value="UniProtKB-UniRule"/>
</dbReference>
<evidence type="ECO:0000256" key="8">
    <source>
        <dbReference type="SAM" id="MobiDB-lite"/>
    </source>
</evidence>
<dbReference type="InParanoid" id="G1T727"/>
<feature type="disulfide bond" evidence="6">
    <location>
        <begin position="131"/>
        <end position="183"/>
    </location>
</feature>